<dbReference type="EMBL" id="GBZX01000771">
    <property type="protein sequence ID" value="JAG91969.1"/>
    <property type="molecule type" value="mRNA"/>
</dbReference>
<proteinExistence type="evidence at transcript level"/>
<feature type="chain" id="PRO_5002202573" evidence="1">
    <location>
        <begin position="21"/>
        <end position="121"/>
    </location>
</feature>
<organism evidence="2">
    <name type="scientific">Amblyomma americanum</name>
    <name type="common">Lone star tick</name>
    <dbReference type="NCBI Taxonomy" id="6943"/>
    <lineage>
        <taxon>Eukaryota</taxon>
        <taxon>Metazoa</taxon>
        <taxon>Ecdysozoa</taxon>
        <taxon>Arthropoda</taxon>
        <taxon>Chelicerata</taxon>
        <taxon>Arachnida</taxon>
        <taxon>Acari</taxon>
        <taxon>Parasitiformes</taxon>
        <taxon>Ixodida</taxon>
        <taxon>Ixodoidea</taxon>
        <taxon>Ixodidae</taxon>
        <taxon>Amblyomminae</taxon>
        <taxon>Amblyomma</taxon>
    </lineage>
</organism>
<sequence length="121" mass="13465">MKLLRCAAFLIVGCFLNVWANTISSTKQSNGETYDCRNITGQPINDGKSCRGPSLYLRLLGPLDKPLPLLQSMQHEVHVAVICSVSPWIRGSAPRRSLDMLLPVDTDPQVIIRRGHKPKKD</sequence>
<reference evidence="2" key="1">
    <citation type="journal article" date="2015" name="PLoS ONE">
        <title>An Insight into the Sialome of the Lone Star Tick, Amblyomma americanum, with a Glimpse on Its Time Dependent Gene Expression.</title>
        <authorList>
            <person name="Karim S."/>
            <person name="Ribeiro J.M."/>
        </authorList>
    </citation>
    <scope>NUCLEOTIDE SEQUENCE</scope>
    <source>
        <tissue evidence="2">Salivary gland</tissue>
    </source>
</reference>
<name>A0A0C9S444_AMBAM</name>
<dbReference type="AlphaFoldDB" id="A0A0C9S444"/>
<protein>
    <submittedName>
        <fullName evidence="2">Putative secreted protein</fullName>
    </submittedName>
</protein>
<accession>A0A0C9S444</accession>
<evidence type="ECO:0000313" key="2">
    <source>
        <dbReference type="EMBL" id="JAG91969.1"/>
    </source>
</evidence>
<evidence type="ECO:0000256" key="1">
    <source>
        <dbReference type="SAM" id="SignalP"/>
    </source>
</evidence>
<keyword evidence="1" id="KW-0732">Signal</keyword>
<feature type="signal peptide" evidence="1">
    <location>
        <begin position="1"/>
        <end position="20"/>
    </location>
</feature>